<evidence type="ECO:0000256" key="2">
    <source>
        <dbReference type="SAM" id="MobiDB-lite"/>
    </source>
</evidence>
<feature type="coiled-coil region" evidence="1">
    <location>
        <begin position="1637"/>
        <end position="1664"/>
    </location>
</feature>
<feature type="compositionally biased region" description="Polar residues" evidence="2">
    <location>
        <begin position="1689"/>
        <end position="1701"/>
    </location>
</feature>
<feature type="region of interest" description="Disordered" evidence="2">
    <location>
        <begin position="2027"/>
        <end position="2059"/>
    </location>
</feature>
<dbReference type="HOGENOM" id="CLU_229640_0_0_1"/>
<protein>
    <submittedName>
        <fullName evidence="3">Uncharacterized protein AlNc14C77G5130</fullName>
    </submittedName>
</protein>
<sequence length="2091" mass="238999">MPSSVESQLILRNLTQYIRSKAESGVSIEEVFHDIQCGHSNLLGSDDFHYFLRETGILKRPHLDQSNGYSHQQKEALACKQTIVLRHCMSLISGRQSPTITMKEFCSFFARQLRSKKTPISDDKIQHSSTPSCSPENRRASVIRKRKPTLIAPLESPSRLEEKKANKSVCELKIPPQELPATSQPEFIRPNALSKSDFAWRLFHVDSKTVIPFAILQIDDIMQRRSAETSHIHSERNNLGTTPISRQKYEYRFTIYIGVCQTIDSLKSFLVPLLTQFPDGKILICGFPTQTDQSLPAVTEDLLASWYAKLLAHLMSTSREWLVQPKDGFGQVNQYLIGFGLGAAVAIAILTDVNIKRNPSIRVFAGTLSAVMVVNGILEMNYSKQVDLRSKPASGTPHTHTTQANIKEPQSALRELLLSNLTSPDWITCLDHLQLPNFQSWPLFLPLIIVHGERNLIVQPEAVHTLLKKLRYNESEFNTCISKAWRMSKLREHADMPLVELFLHIAWLPCGHNALEECPNEMYDLFVKLILLDKEQIYQEGDTDHEEDSSITESKDADMLDTVLEPLVAALMQRNGIKWVQQELYNRGAEGRGSTNTILMMYQRVLRIEEQSRRSIEAKEAMRSERCLQREANRALRLEEATMRVELEKRLEAEKNRKQFQSDVNAMRATINARTMQQRLQIEREAILIEDAMATRMRREWLIDDRRKASNVIALAHMREIQLERVQRRSKAIALENEKSILALQQTQRRSLLEAQISYHKRHRELDMVIIPDTPNTFDCILDLQALVLRADALIEALDFFQDAIQKQAFLKTQAIKSLNLLQTQVPRFSEAKKTIEICSFQMKIQLKEKKLSLITLLLKEANVALTKTKHEADMMPIYLKQGMKLCDSTILSLRSDYSNLENESVNLSLRKDAINAKIDMLEDEYQRCLQSDATFYDSFTQSHGVCQRFGRRALLKKLRIEIEIEKGLLYDLNKTDAFQKNQQTEKEKQIDTWRAHLTRLEECVGKVRKRLSPLHPPEIIKNDRESNPGRYGGSLAEQVRCKPHANRSLEERQWLALDYKLHPAFYRGLMDSALLELLDHHEDYAFDTFGLTLSLHELKRIASLPSPVNLATAFLKCPQELQAYRLLHTYTYEDGDAHYAEEDLAFNVSCSNRPAIRVARSLEMLERLLKEKVDNPNAMAAGQRVVYSRRVTKVTLLECTNELEPRQIVTHSFELPSEESFNATLDLTVSLSFHGYFAKDAHQNGRVATVLQVIPGEGRRTDAYQGRMDEPIDIGKCLTESITLCTSKTIGKLLILHDPITKPLHDAKGTIYQVVVGAPVPTTYSIKIEATQAPYLDDALVLEKEAALAMQNQSPLLCESIKELVVSVMLIRRKLDAAKKLLLSSRQEVLASELAALKEQEADDGCDARMSKLKATQLDITFTKACFLYTKRENQVREYQELMHSEMCKLAQLLLQREAAERALLEFQLYLPSIEALLNGDGVLRGSQCYDNAELDTTNLSCEENSIRENPATTETLRRKYEHAHKRLVDKLDRDEVASLPLQHSKSGEFEPRITQSLDMELIKLLEVQLRRHKEDPTFDPLDWETTNVSADSSIKLQVDSRCRDLYREIQRCNEDKGPGFIDSKILHDTTQRFPVDILRDDLEKELSQLIQLQLQSDEEEQLKVFLRSLKHNAKSLKGIAQIPSSSVMPSISDTVNQGTRPHADENSSRTSTALNRTKKTRQIVSTSLNEKRYGCVACQKATCQWKAYMADSKASISLRLKTLRDEVNRVLPLEKNFIVSSLLCPTAIRQYSRREKASDQPEKYSASMRTCDLIVELQAEIKVLEKHLLLHEIDSEFHASFQPRHDETTGQKSIFYVTRALHGFPQAQEEKTAQKALDREHSVLAASLTTHEVLEDILQDMLDGWIFGEYNQQSALGLTSLADAQIPFSLVDLRHSSPRSHSVLPEVSEEALPLSSPQISREWVPKEWEAMKGPSPMKLAHAGSQREKTLYEIEQNLKFGLFYLVFMRFRAVALLSKQKRLWTDPSPSRKALKNGREREEIRDSRNAKLQTKRKAAHRARLIAETRQAKRELCAVKCIQRAYRKHCGQS</sequence>
<gene>
    <name evidence="3" type="primary">AlNc14C77G5130</name>
    <name evidence="3" type="ORF">ALNC14_058550</name>
</gene>
<name>F0WET0_9STRA</name>
<proteinExistence type="predicted"/>
<feature type="coiled-coil region" evidence="1">
    <location>
        <begin position="898"/>
        <end position="932"/>
    </location>
</feature>
<dbReference type="EMBL" id="FR824122">
    <property type="protein sequence ID" value="CCA19712.1"/>
    <property type="molecule type" value="Genomic_DNA"/>
</dbReference>
<feature type="region of interest" description="Disordered" evidence="2">
    <location>
        <begin position="119"/>
        <end position="140"/>
    </location>
</feature>
<reference evidence="3" key="1">
    <citation type="journal article" date="2011" name="PLoS Biol.">
        <title>Gene gain and loss during evolution of obligate parasitism in the white rust pathogen of Arabidopsis thaliana.</title>
        <authorList>
            <person name="Kemen E."/>
            <person name="Gardiner A."/>
            <person name="Schultz-Larsen T."/>
            <person name="Kemen A.C."/>
            <person name="Balmuth A.L."/>
            <person name="Robert-Seilaniantz A."/>
            <person name="Bailey K."/>
            <person name="Holub E."/>
            <person name="Studholme D.J."/>
            <person name="Maclean D."/>
            <person name="Jones J.D."/>
        </authorList>
    </citation>
    <scope>NUCLEOTIDE SEQUENCE</scope>
</reference>
<reference evidence="3" key="2">
    <citation type="submission" date="2011-02" db="EMBL/GenBank/DDBJ databases">
        <authorList>
            <person name="MacLean D."/>
        </authorList>
    </citation>
    <scope>NUCLEOTIDE SEQUENCE</scope>
</reference>
<evidence type="ECO:0000313" key="3">
    <source>
        <dbReference type="EMBL" id="CCA19712.1"/>
    </source>
</evidence>
<accession>F0WET0</accession>
<organism evidence="3">
    <name type="scientific">Albugo laibachii Nc14</name>
    <dbReference type="NCBI Taxonomy" id="890382"/>
    <lineage>
        <taxon>Eukaryota</taxon>
        <taxon>Sar</taxon>
        <taxon>Stramenopiles</taxon>
        <taxon>Oomycota</taxon>
        <taxon>Peronosporomycetes</taxon>
        <taxon>Albuginales</taxon>
        <taxon>Albuginaceae</taxon>
        <taxon>Albugo</taxon>
    </lineage>
</organism>
<feature type="compositionally biased region" description="Basic and acidic residues" evidence="2">
    <location>
        <begin position="2036"/>
        <end position="2048"/>
    </location>
</feature>
<feature type="region of interest" description="Disordered" evidence="2">
    <location>
        <begin position="1689"/>
        <end position="1723"/>
    </location>
</feature>
<keyword evidence="1" id="KW-0175">Coiled coil</keyword>
<evidence type="ECO:0000256" key="1">
    <source>
        <dbReference type="SAM" id="Coils"/>
    </source>
</evidence>